<comment type="caution">
    <text evidence="2">The sequence shown here is derived from an EMBL/GenBank/DDBJ whole genome shotgun (WGS) entry which is preliminary data.</text>
</comment>
<evidence type="ECO:0000256" key="1">
    <source>
        <dbReference type="SAM" id="Phobius"/>
    </source>
</evidence>
<accession>A0A9D1FMH3</accession>
<dbReference type="PANTHER" id="PTHR37826">
    <property type="entry name" value="FLOTILLIN BAND_7_5 DOMAIN PROTEIN"/>
    <property type="match status" value="1"/>
</dbReference>
<evidence type="ECO:0000313" key="2">
    <source>
        <dbReference type="EMBL" id="HIS76227.1"/>
    </source>
</evidence>
<name>A0A9D1FMH3_9FIRM</name>
<keyword evidence="1" id="KW-0472">Membrane</keyword>
<dbReference type="EMBL" id="DVJP01000036">
    <property type="protein sequence ID" value="HIS76227.1"/>
    <property type="molecule type" value="Genomic_DNA"/>
</dbReference>
<evidence type="ECO:0000313" key="3">
    <source>
        <dbReference type="Proteomes" id="UP000824002"/>
    </source>
</evidence>
<protein>
    <submittedName>
        <fullName evidence="2">Uncharacterized protein</fullName>
    </submittedName>
</protein>
<reference evidence="2" key="1">
    <citation type="submission" date="2020-10" db="EMBL/GenBank/DDBJ databases">
        <authorList>
            <person name="Gilroy R."/>
        </authorList>
    </citation>
    <scope>NUCLEOTIDE SEQUENCE</scope>
    <source>
        <strain evidence="2">CHK199-13235</strain>
    </source>
</reference>
<keyword evidence="1" id="KW-0812">Transmembrane</keyword>
<organism evidence="2 3">
    <name type="scientific">Candidatus Merdivicinus excrementipullorum</name>
    <dbReference type="NCBI Taxonomy" id="2840867"/>
    <lineage>
        <taxon>Bacteria</taxon>
        <taxon>Bacillati</taxon>
        <taxon>Bacillota</taxon>
        <taxon>Clostridia</taxon>
        <taxon>Eubacteriales</taxon>
        <taxon>Oscillospiraceae</taxon>
        <taxon>Oscillospiraceae incertae sedis</taxon>
        <taxon>Candidatus Merdivicinus</taxon>
    </lineage>
</organism>
<dbReference type="Gene3D" id="2.20.28.30">
    <property type="entry name" value="RNA polymerase ii, chain L"/>
    <property type="match status" value="2"/>
</dbReference>
<dbReference type="PANTHER" id="PTHR37826:SF3">
    <property type="entry name" value="J DOMAIN-CONTAINING PROTEIN"/>
    <property type="match status" value="1"/>
</dbReference>
<proteinExistence type="predicted"/>
<keyword evidence="1" id="KW-1133">Transmembrane helix</keyword>
<sequence>MDVLTYQCPQCGAPLTFHEDTQRWDCAFCMGSFDVETLKKLEQEKQESQENPEPEAPQQDAANMTEYTCPQCGARIVTDETTAATFCVFCQNPTIFPEKLQGAFRPAKVIPFAKTKEDAQKAFRKLCSKKPLLPKDFYAPDRIEKITGVYVPFWLFDCDSSGALTASATRVHTWSDRKYRYTKTDYYRIERAGILNFGKIPADGSKKMDNALMDSIEPYDMSKMIDFTPAYLAGFLAERYDEDHEAVYPRIKTRVEESLENALRNTIDGYTGVMIQDRHFHICDQGHRNVLFPVWMLMSKYKGKDYLFAMNGQTGKIVGDLPISKGRAAAWFAGITAAASLLLFLGGLLF</sequence>
<feature type="transmembrane region" description="Helical" evidence="1">
    <location>
        <begin position="328"/>
        <end position="349"/>
    </location>
</feature>
<dbReference type="Proteomes" id="UP000824002">
    <property type="component" value="Unassembled WGS sequence"/>
</dbReference>
<gene>
    <name evidence="2" type="ORF">IAB51_05375</name>
</gene>
<dbReference type="AlphaFoldDB" id="A0A9D1FMH3"/>
<reference evidence="2" key="2">
    <citation type="journal article" date="2021" name="PeerJ">
        <title>Extensive microbial diversity within the chicken gut microbiome revealed by metagenomics and culture.</title>
        <authorList>
            <person name="Gilroy R."/>
            <person name="Ravi A."/>
            <person name="Getino M."/>
            <person name="Pursley I."/>
            <person name="Horton D.L."/>
            <person name="Alikhan N.F."/>
            <person name="Baker D."/>
            <person name="Gharbi K."/>
            <person name="Hall N."/>
            <person name="Watson M."/>
            <person name="Adriaenssens E.M."/>
            <person name="Foster-Nyarko E."/>
            <person name="Jarju S."/>
            <person name="Secka A."/>
            <person name="Antonio M."/>
            <person name="Oren A."/>
            <person name="Chaudhuri R.R."/>
            <person name="La Ragione R."/>
            <person name="Hildebrand F."/>
            <person name="Pallen M.J."/>
        </authorList>
    </citation>
    <scope>NUCLEOTIDE SEQUENCE</scope>
    <source>
        <strain evidence="2">CHK199-13235</strain>
    </source>
</reference>